<comment type="caution">
    <text evidence="1">The sequence shown here is derived from an EMBL/GenBank/DDBJ whole genome shotgun (WGS) entry which is preliminary data.</text>
</comment>
<dbReference type="Pfam" id="PF07366">
    <property type="entry name" value="SnoaL"/>
    <property type="match status" value="1"/>
</dbReference>
<gene>
    <name evidence="1" type="ORF">Q3C12_20265</name>
</gene>
<dbReference type="PANTHER" id="PTHR38436:SF1">
    <property type="entry name" value="ESTER CYCLASE"/>
    <property type="match status" value="1"/>
</dbReference>
<dbReference type="Proteomes" id="UP001168883">
    <property type="component" value="Unassembled WGS sequence"/>
</dbReference>
<accession>A0ABT8VEE0</accession>
<name>A0ABT8VEE0_9BACL</name>
<dbReference type="Gene3D" id="3.10.450.50">
    <property type="match status" value="1"/>
</dbReference>
<organism evidence="1 2">
    <name type="scientific">Paenibacillus ehimensis</name>
    <dbReference type="NCBI Taxonomy" id="79264"/>
    <lineage>
        <taxon>Bacteria</taxon>
        <taxon>Bacillati</taxon>
        <taxon>Bacillota</taxon>
        <taxon>Bacilli</taxon>
        <taxon>Bacillales</taxon>
        <taxon>Paenibacillaceae</taxon>
        <taxon>Paenibacillus</taxon>
    </lineage>
</organism>
<keyword evidence="2" id="KW-1185">Reference proteome</keyword>
<sequence>MKTVEQKNIEIVTAFIEAPANRRVLDRTDQFFAEQLSEAFTDRHYAVDEILAQGGKVTARIVITGTHQGTFAGKAPTGRSVKITQFREFWIIDGQIAEHRGWFDTGTLLPQLQAH</sequence>
<dbReference type="SUPFAM" id="SSF54427">
    <property type="entry name" value="NTF2-like"/>
    <property type="match status" value="1"/>
</dbReference>
<dbReference type="RefSeq" id="WP_127483739.1">
    <property type="nucleotide sequence ID" value="NZ_JAUMKJ010000026.1"/>
</dbReference>
<proteinExistence type="predicted"/>
<evidence type="ECO:0000313" key="2">
    <source>
        <dbReference type="Proteomes" id="UP001168883"/>
    </source>
</evidence>
<dbReference type="PANTHER" id="PTHR38436">
    <property type="entry name" value="POLYKETIDE CYCLASE SNOAL-LIKE DOMAIN"/>
    <property type="match status" value="1"/>
</dbReference>
<evidence type="ECO:0000313" key="1">
    <source>
        <dbReference type="EMBL" id="MDO3679347.1"/>
    </source>
</evidence>
<dbReference type="InterPro" id="IPR032710">
    <property type="entry name" value="NTF2-like_dom_sf"/>
</dbReference>
<protein>
    <submittedName>
        <fullName evidence="1">Ester cyclase</fullName>
    </submittedName>
</protein>
<dbReference type="InterPro" id="IPR009959">
    <property type="entry name" value="Cyclase_SnoaL-like"/>
</dbReference>
<reference evidence="1" key="1">
    <citation type="submission" date="2023-07" db="EMBL/GenBank/DDBJ databases">
        <authorList>
            <person name="Aktuganov G."/>
            <person name="Boyko T."/>
            <person name="Delegan Y."/>
            <person name="Galimzianova N."/>
            <person name="Gilvanova E."/>
            <person name="Korobov V."/>
            <person name="Kuzmina L."/>
            <person name="Melentiev A."/>
            <person name="Milman P."/>
            <person name="Ryabova A."/>
            <person name="Stupak E."/>
            <person name="Yasakov T."/>
            <person name="Zharikova N."/>
            <person name="Zhurenko E."/>
        </authorList>
    </citation>
    <scope>NUCLEOTIDE SEQUENCE</scope>
    <source>
        <strain evidence="1">IB-739</strain>
    </source>
</reference>
<dbReference type="EMBL" id="JAUMKJ010000026">
    <property type="protein sequence ID" value="MDO3679347.1"/>
    <property type="molecule type" value="Genomic_DNA"/>
</dbReference>